<proteinExistence type="predicted"/>
<evidence type="ECO:0000313" key="2">
    <source>
        <dbReference type="Proteomes" id="UP000603227"/>
    </source>
</evidence>
<dbReference type="EMBL" id="BNAT01000036">
    <property type="protein sequence ID" value="GHE51252.1"/>
    <property type="molecule type" value="Genomic_DNA"/>
</dbReference>
<gene>
    <name evidence="1" type="ORF">GCM10017771_73410</name>
</gene>
<reference evidence="1" key="2">
    <citation type="submission" date="2020-09" db="EMBL/GenBank/DDBJ databases">
        <authorList>
            <person name="Sun Q."/>
            <person name="Zhou Y."/>
        </authorList>
    </citation>
    <scope>NUCLEOTIDE SEQUENCE</scope>
    <source>
        <strain evidence="1">CGMCC 4.7403</strain>
    </source>
</reference>
<protein>
    <recommendedName>
        <fullName evidence="3">DNA primase/polymerase bifunctional N-terminal domain-containing protein</fullName>
    </recommendedName>
</protein>
<keyword evidence="2" id="KW-1185">Reference proteome</keyword>
<evidence type="ECO:0008006" key="3">
    <source>
        <dbReference type="Google" id="ProtNLM"/>
    </source>
</evidence>
<sequence length="217" mass="22983">MLSGLHPQTGNDPCLSDHMGVRLMGPINTYSPTAAARAYVQLGWSVTVGHRLRPRAGCTCGNTNCPALGAHPLVPPGPRLVEDSIEEALQEAPGGSLIAATIPFDAVLVPYPIAMAVMLRLDRISPVPCLVTHGATAALLVLPVTGRYAAVHPNVEVRTGPDGWIALPPSNGARWDTPPWVESTHIPHELLNGQDVGRHLREVFKMSTGANTKGALQ</sequence>
<reference evidence="1" key="1">
    <citation type="journal article" date="2014" name="Int. J. Syst. Evol. Microbiol.">
        <title>Complete genome sequence of Corynebacterium casei LMG S-19264T (=DSM 44701T), isolated from a smear-ripened cheese.</title>
        <authorList>
            <consortium name="US DOE Joint Genome Institute (JGI-PGF)"/>
            <person name="Walter F."/>
            <person name="Albersmeier A."/>
            <person name="Kalinowski J."/>
            <person name="Ruckert C."/>
        </authorList>
    </citation>
    <scope>NUCLEOTIDE SEQUENCE</scope>
    <source>
        <strain evidence="1">CGMCC 4.7403</strain>
    </source>
</reference>
<organism evidence="1 2">
    <name type="scientific">Streptomyces capitiformicae</name>
    <dbReference type="NCBI Taxonomy" id="2014920"/>
    <lineage>
        <taxon>Bacteria</taxon>
        <taxon>Bacillati</taxon>
        <taxon>Actinomycetota</taxon>
        <taxon>Actinomycetes</taxon>
        <taxon>Kitasatosporales</taxon>
        <taxon>Streptomycetaceae</taxon>
        <taxon>Streptomyces</taxon>
    </lineage>
</organism>
<accession>A0A918ZFZ0</accession>
<comment type="caution">
    <text evidence="1">The sequence shown here is derived from an EMBL/GenBank/DDBJ whole genome shotgun (WGS) entry which is preliminary data.</text>
</comment>
<name>A0A918ZFZ0_9ACTN</name>
<dbReference type="AlphaFoldDB" id="A0A918ZFZ0"/>
<dbReference type="Proteomes" id="UP000603227">
    <property type="component" value="Unassembled WGS sequence"/>
</dbReference>
<evidence type="ECO:0000313" key="1">
    <source>
        <dbReference type="EMBL" id="GHE51252.1"/>
    </source>
</evidence>